<reference evidence="1" key="1">
    <citation type="submission" date="2024-07" db="EMBL/GenBank/DDBJ databases">
        <title>Complete genome sequence of Verrucomicrobiaceae bacterium NT6N.</title>
        <authorList>
            <person name="Huang C."/>
            <person name="Takami H."/>
            <person name="Hamasaki K."/>
        </authorList>
    </citation>
    <scope>NUCLEOTIDE SEQUENCE</scope>
    <source>
        <strain evidence="1">NT6N</strain>
    </source>
</reference>
<accession>A0AAT9FLK5</accession>
<evidence type="ECO:0000313" key="1">
    <source>
        <dbReference type="EMBL" id="BDS06854.1"/>
    </source>
</evidence>
<name>A0AAT9FLK5_9BACT</name>
<dbReference type="KEGG" id="osu:NT6N_18940"/>
<sequence>MSRMWDSRLMKNRITLAILAMFLLAPVASAKIRVPSSVHQMTDLAKAQEEAQKEGKALAFVYTDPASS</sequence>
<dbReference type="AlphaFoldDB" id="A0AAT9FLK5"/>
<protein>
    <submittedName>
        <fullName evidence="1">Uncharacterized protein</fullName>
    </submittedName>
</protein>
<gene>
    <name evidence="1" type="ORF">NT6N_18940</name>
</gene>
<organism evidence="1">
    <name type="scientific">Oceaniferula spumae</name>
    <dbReference type="NCBI Taxonomy" id="2979115"/>
    <lineage>
        <taxon>Bacteria</taxon>
        <taxon>Pseudomonadati</taxon>
        <taxon>Verrucomicrobiota</taxon>
        <taxon>Verrucomicrobiia</taxon>
        <taxon>Verrucomicrobiales</taxon>
        <taxon>Verrucomicrobiaceae</taxon>
        <taxon>Oceaniferula</taxon>
    </lineage>
</organism>
<proteinExistence type="predicted"/>
<dbReference type="EMBL" id="AP026866">
    <property type="protein sequence ID" value="BDS06854.1"/>
    <property type="molecule type" value="Genomic_DNA"/>
</dbReference>